<organism evidence="13 14">
    <name type="scientific">Tanacetum coccineum</name>
    <dbReference type="NCBI Taxonomy" id="301880"/>
    <lineage>
        <taxon>Eukaryota</taxon>
        <taxon>Viridiplantae</taxon>
        <taxon>Streptophyta</taxon>
        <taxon>Embryophyta</taxon>
        <taxon>Tracheophyta</taxon>
        <taxon>Spermatophyta</taxon>
        <taxon>Magnoliopsida</taxon>
        <taxon>eudicotyledons</taxon>
        <taxon>Gunneridae</taxon>
        <taxon>Pentapetalae</taxon>
        <taxon>asterids</taxon>
        <taxon>campanulids</taxon>
        <taxon>Asterales</taxon>
        <taxon>Asteraceae</taxon>
        <taxon>Asteroideae</taxon>
        <taxon>Anthemideae</taxon>
        <taxon>Anthemidinae</taxon>
        <taxon>Tanacetum</taxon>
    </lineage>
</organism>
<dbReference type="InterPro" id="IPR043502">
    <property type="entry name" value="DNA/RNA_pol_sf"/>
</dbReference>
<reference evidence="13" key="2">
    <citation type="submission" date="2022-01" db="EMBL/GenBank/DDBJ databases">
        <authorList>
            <person name="Yamashiro T."/>
            <person name="Shiraishi A."/>
            <person name="Satake H."/>
            <person name="Nakayama K."/>
        </authorList>
    </citation>
    <scope>NUCLEOTIDE SEQUENCE</scope>
</reference>
<feature type="domain" description="Reverse transcriptase RNase H-like" evidence="11">
    <location>
        <begin position="1226"/>
        <end position="1292"/>
    </location>
</feature>
<protein>
    <submittedName>
        <fullName evidence="13">Reverse transcriptase domain-containing protein</fullName>
    </submittedName>
</protein>
<keyword evidence="7" id="KW-0175">Coiled coil</keyword>
<dbReference type="Gene3D" id="3.10.10.10">
    <property type="entry name" value="HIV Type 1 Reverse Transcriptase, subunit A, domain 1"/>
    <property type="match status" value="1"/>
</dbReference>
<feature type="region of interest" description="Disordered" evidence="8">
    <location>
        <begin position="253"/>
        <end position="274"/>
    </location>
</feature>
<evidence type="ECO:0000256" key="6">
    <source>
        <dbReference type="ARBA" id="ARBA00022918"/>
    </source>
</evidence>
<evidence type="ECO:0000256" key="7">
    <source>
        <dbReference type="SAM" id="Coils"/>
    </source>
</evidence>
<evidence type="ECO:0000256" key="8">
    <source>
        <dbReference type="SAM" id="MobiDB-lite"/>
    </source>
</evidence>
<dbReference type="Pfam" id="PF03732">
    <property type="entry name" value="Retrotrans_gag"/>
    <property type="match status" value="1"/>
</dbReference>
<dbReference type="Pfam" id="PF17921">
    <property type="entry name" value="Integrase_H2C2"/>
    <property type="match status" value="1"/>
</dbReference>
<dbReference type="InterPro" id="IPR005162">
    <property type="entry name" value="Retrotrans_gag_dom"/>
</dbReference>
<evidence type="ECO:0000313" key="13">
    <source>
        <dbReference type="EMBL" id="GJT15567.1"/>
    </source>
</evidence>
<dbReference type="Gene3D" id="1.10.340.70">
    <property type="match status" value="1"/>
</dbReference>
<dbReference type="PANTHER" id="PTHR37984:SF5">
    <property type="entry name" value="PROTEIN NYNRIN-LIKE"/>
    <property type="match status" value="1"/>
</dbReference>
<feature type="domain" description="Integrase zinc-binding" evidence="12">
    <location>
        <begin position="1403"/>
        <end position="1457"/>
    </location>
</feature>
<keyword evidence="14" id="KW-1185">Reference proteome</keyword>
<evidence type="ECO:0000256" key="5">
    <source>
        <dbReference type="ARBA" id="ARBA00022801"/>
    </source>
</evidence>
<feature type="domain" description="Reverse transcriptase" evidence="9">
    <location>
        <begin position="1029"/>
        <end position="1118"/>
    </location>
</feature>
<proteinExistence type="predicted"/>
<evidence type="ECO:0000256" key="4">
    <source>
        <dbReference type="ARBA" id="ARBA00022759"/>
    </source>
</evidence>
<evidence type="ECO:0000259" key="11">
    <source>
        <dbReference type="Pfam" id="PF17917"/>
    </source>
</evidence>
<feature type="domain" description="Retrotransposon gag" evidence="10">
    <location>
        <begin position="124"/>
        <end position="217"/>
    </location>
</feature>
<keyword evidence="4" id="KW-0255">Endonuclease</keyword>
<keyword evidence="6 13" id="KW-0695">RNA-directed DNA polymerase</keyword>
<sequence length="1576" mass="179051">MRTRNSNFPNNSPVTIPRRRNRRRAPNVVEPELRTIVEVAPMADNRTMEELLQAPTEGYEEAIVIPEINADHFEIKTNLLQLVQASPFHGFERDNPHTHINNFKRITSTLKFRGVPNDVIKLMMFPYSLEGAARIWYDKEPPNSILTWDDLVNKFVNQFFPPSKTTHLKNEISRFTQKFDETFGEAWERFKEMLRACPHHGFSELTQIDTFYNGLNDNDQDSLNAAAGGNLLSKTTREALNIIENKSKVRYSRNKSNVSRVNTNSRESSSKTDERIDKLADQISTLVEIVTKKVVTPATVKAVEEICVTCGGPHAYYNCPNTDSNQSNVCAVTGTYNQVAPPNRVSNHMAPPGFAPVQNSQNRYNQNQRQGNNFNRGNNFHGNQVFQAPINHAPNFQNQGFQNQPFQAHNNQVQQGFPNEFSSYVKANESLMRNMQSQINELRGNFSKQEENLRKNLNNDMRSILGSFFQNQASTSGTLPSNTIPNPKGEMKAITTRSGATLAGPSVPPHSLTKEVDLEPKTKMDQVLTKSTNNVPPPVVQPSPDSTKLPPASISSPKIPEPNPHQPSIPYPSRLNKEKLQGKDDIQIHSFLQMFKKIHFNISFFEALAHMPKFAKMYPKNSETRQVSIPLNFTSSSHGMALADLDSINFDATIPCGKQYSLELLLLEYTPKLGYPYYSCPEGYKPKIFSFERQVLHPGADFMVVDYEVDPRVPLILGRPFLRTAHALVDVHGEKLTLRVGDDELVFNVESASKHPQKHSDNSIHKIDILDTTCDNHVYEVLNFQKSINATSGNPTLSPDPMVESLSPSLTPFGDSDCLLEETDAFLSLDDSIPPGIDDDTYDSEGDILFLERLLDDDPSPDLPPTPHPVCLINDAEKIKSSIEDPPDLVLKDLPSHLEYAFLEGTSKLPVIIAKDLRSEEKEQLLKVLKSHKRAIAWKISDIRGINLNFCTHKILMKVDFKPAVQQQRRVNPKIHEVIKVEVIKLLNAGLIYPISDSPWVSPIHVVPKKGDMTVVTNENNELIPTRLVTGWRVCIDYRKLNDANRKDHFPLPFMDQMIERLAGNEFYCFLDGFSGYFQIPIDPQDQEKTTFTCPYGTFAYQRMPFGLCNAPGTFQRSKEGIVLGHKISKNGLEVDRAKVDVIAKIPPPTTVKGVRSFLGHAGFYRRFIQDFYKIARPMTHLLEKDTPFVFSDECLASFKFLKKRLTEAPVLMSLDWDLPFELIKILSDAQTNYTITEKELLAVVYAFEKFRSYLVLSKTIVYTDHSALKYLFNKQDAKPRLIRWVLLLQEFTIEIRDKKGAENLAADHLSRLENPYQGDRVGMEINDNFPHESLSMISLNPDNKPPWFADIANYLVGNVLVKGMSSQQKKKFFKDIRHYFWDDPYLFRICADQIIRRCVDGQEAMDILQACHHGPTGGHHGPNYTAKKVFDSGFFWPTIYRDAQDLVTHCDSCQRQGKISQRDEMPQNPIQAYESSLIYKEKTKKIHDAKIKNREFHVGDRVLLFNSRLKLFSGKLKSRWTGPFTVAQVFPYGTIELSQADGPNFKVNGHRVKHYFGGDIPTKVVPDLQTFPMDN</sequence>
<feature type="region of interest" description="Disordered" evidence="8">
    <location>
        <begin position="500"/>
        <end position="575"/>
    </location>
</feature>
<dbReference type="EMBL" id="BQNB010013406">
    <property type="protein sequence ID" value="GJT15567.1"/>
    <property type="molecule type" value="Genomic_DNA"/>
</dbReference>
<dbReference type="GO" id="GO:0003964">
    <property type="term" value="F:RNA-directed DNA polymerase activity"/>
    <property type="evidence" value="ECO:0007669"/>
    <property type="project" value="UniProtKB-KW"/>
</dbReference>
<dbReference type="InterPro" id="IPR050951">
    <property type="entry name" value="Retrovirus_Pol_polyprotein"/>
</dbReference>
<feature type="compositionally biased region" description="Basic and acidic residues" evidence="8">
    <location>
        <begin position="512"/>
        <end position="524"/>
    </location>
</feature>
<feature type="compositionally biased region" description="Polar residues" evidence="8">
    <location>
        <begin position="254"/>
        <end position="267"/>
    </location>
</feature>
<dbReference type="InterPro" id="IPR041373">
    <property type="entry name" value="RT_RNaseH"/>
</dbReference>
<evidence type="ECO:0000259" key="12">
    <source>
        <dbReference type="Pfam" id="PF17921"/>
    </source>
</evidence>
<keyword evidence="3" id="KW-0540">Nuclease</keyword>
<feature type="region of interest" description="Disordered" evidence="8">
    <location>
        <begin position="1"/>
        <end position="27"/>
    </location>
</feature>
<evidence type="ECO:0000256" key="2">
    <source>
        <dbReference type="ARBA" id="ARBA00022695"/>
    </source>
</evidence>
<keyword evidence="5" id="KW-0378">Hydrolase</keyword>
<dbReference type="SUPFAM" id="SSF56672">
    <property type="entry name" value="DNA/RNA polymerases"/>
    <property type="match status" value="1"/>
</dbReference>
<dbReference type="Gene3D" id="3.30.70.270">
    <property type="match status" value="2"/>
</dbReference>
<dbReference type="CDD" id="cd09274">
    <property type="entry name" value="RNase_HI_RT_Ty3"/>
    <property type="match status" value="1"/>
</dbReference>
<gene>
    <name evidence="13" type="ORF">Tco_0874273</name>
</gene>
<accession>A0ABQ5BP39</accession>
<dbReference type="CDD" id="cd01647">
    <property type="entry name" value="RT_LTR"/>
    <property type="match status" value="1"/>
</dbReference>
<dbReference type="Proteomes" id="UP001151760">
    <property type="component" value="Unassembled WGS sequence"/>
</dbReference>
<evidence type="ECO:0000256" key="1">
    <source>
        <dbReference type="ARBA" id="ARBA00022679"/>
    </source>
</evidence>
<reference evidence="13" key="1">
    <citation type="journal article" date="2022" name="Int. J. Mol. Sci.">
        <title>Draft Genome of Tanacetum Coccineum: Genomic Comparison of Closely Related Tanacetum-Family Plants.</title>
        <authorList>
            <person name="Yamashiro T."/>
            <person name="Shiraishi A."/>
            <person name="Nakayama K."/>
            <person name="Satake H."/>
        </authorList>
    </citation>
    <scope>NUCLEOTIDE SEQUENCE</scope>
</reference>
<evidence type="ECO:0000259" key="9">
    <source>
        <dbReference type="Pfam" id="PF00078"/>
    </source>
</evidence>
<feature type="compositionally biased region" description="Pro residues" evidence="8">
    <location>
        <begin position="559"/>
        <end position="570"/>
    </location>
</feature>
<dbReference type="InterPro" id="IPR043128">
    <property type="entry name" value="Rev_trsase/Diguanyl_cyclase"/>
</dbReference>
<dbReference type="PANTHER" id="PTHR37984">
    <property type="entry name" value="PROTEIN CBG26694"/>
    <property type="match status" value="1"/>
</dbReference>
<dbReference type="Pfam" id="PF17917">
    <property type="entry name" value="RT_RNaseH"/>
    <property type="match status" value="1"/>
</dbReference>
<name>A0ABQ5BP39_9ASTR</name>
<evidence type="ECO:0000259" key="10">
    <source>
        <dbReference type="Pfam" id="PF03732"/>
    </source>
</evidence>
<feature type="compositionally biased region" description="Polar residues" evidence="8">
    <location>
        <begin position="1"/>
        <end position="14"/>
    </location>
</feature>
<keyword evidence="1" id="KW-0808">Transferase</keyword>
<keyword evidence="2" id="KW-0548">Nucleotidyltransferase</keyword>
<dbReference type="Pfam" id="PF00078">
    <property type="entry name" value="RVT_1"/>
    <property type="match status" value="1"/>
</dbReference>
<dbReference type="InterPro" id="IPR000477">
    <property type="entry name" value="RT_dom"/>
</dbReference>
<comment type="caution">
    <text evidence="13">The sequence shown here is derived from an EMBL/GenBank/DDBJ whole genome shotgun (WGS) entry which is preliminary data.</text>
</comment>
<evidence type="ECO:0000313" key="14">
    <source>
        <dbReference type="Proteomes" id="UP001151760"/>
    </source>
</evidence>
<feature type="coiled-coil region" evidence="7">
    <location>
        <begin position="425"/>
        <end position="459"/>
    </location>
</feature>
<dbReference type="InterPro" id="IPR041588">
    <property type="entry name" value="Integrase_H2C2"/>
</dbReference>
<evidence type="ECO:0000256" key="3">
    <source>
        <dbReference type="ARBA" id="ARBA00022722"/>
    </source>
</evidence>